<keyword evidence="5" id="KW-0378">Hydrolase</keyword>
<evidence type="ECO:0000256" key="4">
    <source>
        <dbReference type="ARBA" id="ARBA00022786"/>
    </source>
</evidence>
<evidence type="ECO:0000313" key="9">
    <source>
        <dbReference type="Proteomes" id="UP000663828"/>
    </source>
</evidence>
<dbReference type="GO" id="GO:0004843">
    <property type="term" value="F:cysteine-type deubiquitinase activity"/>
    <property type="evidence" value="ECO:0007669"/>
    <property type="project" value="UniProtKB-EC"/>
</dbReference>
<dbReference type="InterPro" id="IPR051346">
    <property type="entry name" value="OTU_Deubiquitinase"/>
</dbReference>
<dbReference type="GO" id="GO:0006508">
    <property type="term" value="P:proteolysis"/>
    <property type="evidence" value="ECO:0007669"/>
    <property type="project" value="UniProtKB-KW"/>
</dbReference>
<dbReference type="AlphaFoldDB" id="A0A816FBN1"/>
<dbReference type="EMBL" id="CAJNOR010011014">
    <property type="protein sequence ID" value="CAF1658455.1"/>
    <property type="molecule type" value="Genomic_DNA"/>
</dbReference>
<feature type="region of interest" description="Disordered" evidence="7">
    <location>
        <begin position="369"/>
        <end position="390"/>
    </location>
</feature>
<accession>A0A816FBN1</accession>
<dbReference type="EC" id="3.4.19.12" evidence="2"/>
<keyword evidence="3" id="KW-0645">Protease</keyword>
<proteinExistence type="predicted"/>
<name>A0A816FBN1_ADIRI</name>
<protein>
    <recommendedName>
        <fullName evidence="2">ubiquitinyl hydrolase 1</fullName>
        <ecNumber evidence="2">3.4.19.12</ecNumber>
    </recommendedName>
</protein>
<evidence type="ECO:0000256" key="6">
    <source>
        <dbReference type="ARBA" id="ARBA00022807"/>
    </source>
</evidence>
<evidence type="ECO:0000256" key="7">
    <source>
        <dbReference type="SAM" id="MobiDB-lite"/>
    </source>
</evidence>
<dbReference type="PANTHER" id="PTHR13367:SF33">
    <property type="entry name" value="P-LOOP CONTAINING NUCLEOSIDE TRIPHOSPHATE HYDROLASE PROTEIN"/>
    <property type="match status" value="1"/>
</dbReference>
<feature type="compositionally biased region" description="Basic and acidic residues" evidence="7">
    <location>
        <begin position="369"/>
        <end position="383"/>
    </location>
</feature>
<evidence type="ECO:0000256" key="3">
    <source>
        <dbReference type="ARBA" id="ARBA00022670"/>
    </source>
</evidence>
<keyword evidence="9" id="KW-1185">Reference proteome</keyword>
<keyword evidence="4" id="KW-0833">Ubl conjugation pathway</keyword>
<gene>
    <name evidence="8" type="ORF">XAT740_LOCUS56372</name>
</gene>
<keyword evidence="6" id="KW-0788">Thiol protease</keyword>
<dbReference type="PANTHER" id="PTHR13367">
    <property type="entry name" value="UBIQUITIN THIOESTERASE"/>
    <property type="match status" value="1"/>
</dbReference>
<comment type="catalytic activity">
    <reaction evidence="1">
        <text>Thiol-dependent hydrolysis of ester, thioester, amide, peptide and isopeptide bonds formed by the C-terminal Gly of ubiquitin (a 76-residue protein attached to proteins as an intracellular targeting signal).</text>
        <dbReference type="EC" id="3.4.19.12"/>
    </reaction>
</comment>
<evidence type="ECO:0000313" key="8">
    <source>
        <dbReference type="EMBL" id="CAF1658455.1"/>
    </source>
</evidence>
<comment type="caution">
    <text evidence="8">The sequence shown here is derived from an EMBL/GenBank/DDBJ whole genome shotgun (WGS) entry which is preliminary data.</text>
</comment>
<reference evidence="8" key="1">
    <citation type="submission" date="2021-02" db="EMBL/GenBank/DDBJ databases">
        <authorList>
            <person name="Nowell W R."/>
        </authorList>
    </citation>
    <scope>NUCLEOTIDE SEQUENCE</scope>
</reference>
<organism evidence="8 9">
    <name type="scientific">Adineta ricciae</name>
    <name type="common">Rotifer</name>
    <dbReference type="NCBI Taxonomy" id="249248"/>
    <lineage>
        <taxon>Eukaryota</taxon>
        <taxon>Metazoa</taxon>
        <taxon>Spiralia</taxon>
        <taxon>Gnathifera</taxon>
        <taxon>Rotifera</taxon>
        <taxon>Eurotatoria</taxon>
        <taxon>Bdelloidea</taxon>
        <taxon>Adinetida</taxon>
        <taxon>Adinetidae</taxon>
        <taxon>Adineta</taxon>
    </lineage>
</organism>
<sequence length="659" mass="76432">AKQFPHKLVASAWDLSSSSREKIITGFSGTNDTQLLLPVHIQQCDLPELLKTDAIVLNNLLCPKNDHFQVLPIGTNSDGLLERIVAEKPMIQVILDVGALFIDGTNRYIAVKWLELSDKTKIDYAVYFESDAIFVCNRQYQHHVFLTSPASERLDRCVFYLDEIHTRGTDFKFPNEFRAAITLGNGLTKDRLVQACMRMRKLGQHHWLYFWSSNEVYQQIRSIKKSRSALNKKGTVDERISLTDILLWVYENTQLATWDGLHLWATQSLSFQHKMAAFQRIDWKQNQTFAKITMDKIAQECLEAEALELKSMYGESKVFQNIYEIYLARYKHFKINLSADIHEAVCKRLRTYGGLKKLQTQLLDEEQQRELEREQELQEERQQKRPPVVRPVEPRLHDEIMALCDMHSPMLDLSKLRSILHPIANAFLDTSFYRECQPHRWPQNLWVTDEFQRVIQTQGESLDPFLRPPRWILIYRSQHVIFVSSFEANHLMKQLRNLYPTQSSQTSLTTTLRLILPRTRQGQSILVNTPSLTTPISIVPGHRPLCFPVPNECLVALFVFNGTLYFESESEQIAYCHFLGICPKPRSDIEKDAFEKGWVNIDGFVEKLEHRAALQLQRCHFLTNPLGFVRKLVENRNNAHSPRISHVGSILIDAVKHPL</sequence>
<evidence type="ECO:0000256" key="2">
    <source>
        <dbReference type="ARBA" id="ARBA00012759"/>
    </source>
</evidence>
<feature type="non-terminal residue" evidence="8">
    <location>
        <position position="1"/>
    </location>
</feature>
<evidence type="ECO:0000256" key="5">
    <source>
        <dbReference type="ARBA" id="ARBA00022801"/>
    </source>
</evidence>
<evidence type="ECO:0000256" key="1">
    <source>
        <dbReference type="ARBA" id="ARBA00000707"/>
    </source>
</evidence>
<dbReference type="Proteomes" id="UP000663828">
    <property type="component" value="Unassembled WGS sequence"/>
</dbReference>